<evidence type="ECO:0000256" key="6">
    <source>
        <dbReference type="ARBA" id="ARBA00022741"/>
    </source>
</evidence>
<evidence type="ECO:0000256" key="11">
    <source>
        <dbReference type="SAM" id="Phobius"/>
    </source>
</evidence>
<evidence type="ECO:0000256" key="7">
    <source>
        <dbReference type="ARBA" id="ARBA00022840"/>
    </source>
</evidence>
<dbReference type="EMBL" id="JFBM01000062">
    <property type="protein sequence ID" value="KFU75580.1"/>
    <property type="molecule type" value="Genomic_DNA"/>
</dbReference>
<dbReference type="Proteomes" id="UP000256220">
    <property type="component" value="Unassembled WGS sequence"/>
</dbReference>
<dbReference type="FunFam" id="3.40.50.300:FF:000221">
    <property type="entry name" value="Multidrug ABC transporter ATP-binding protein"/>
    <property type="match status" value="1"/>
</dbReference>
<feature type="domain" description="ABC transporter" evidence="12">
    <location>
        <begin position="339"/>
        <end position="572"/>
    </location>
</feature>
<proteinExistence type="inferred from homology"/>
<dbReference type="Pfam" id="PF00005">
    <property type="entry name" value="ABC_tran"/>
    <property type="match status" value="1"/>
</dbReference>
<evidence type="ECO:0000256" key="9">
    <source>
        <dbReference type="ARBA" id="ARBA00023136"/>
    </source>
</evidence>
<evidence type="ECO:0000256" key="4">
    <source>
        <dbReference type="ARBA" id="ARBA00022519"/>
    </source>
</evidence>
<dbReference type="SMART" id="SM00382">
    <property type="entry name" value="AAA"/>
    <property type="match status" value="1"/>
</dbReference>
<keyword evidence="7" id="KW-0067">ATP-binding</keyword>
<feature type="transmembrane region" description="Helical" evidence="11">
    <location>
        <begin position="164"/>
        <end position="182"/>
    </location>
</feature>
<dbReference type="SUPFAM" id="SSF90123">
    <property type="entry name" value="ABC transporter transmembrane region"/>
    <property type="match status" value="1"/>
</dbReference>
<evidence type="ECO:0000256" key="5">
    <source>
        <dbReference type="ARBA" id="ARBA00022692"/>
    </source>
</evidence>
<dbReference type="Pfam" id="PF00664">
    <property type="entry name" value="ABC_membrane"/>
    <property type="match status" value="1"/>
</dbReference>
<dbReference type="InterPro" id="IPR003593">
    <property type="entry name" value="AAA+_ATPase"/>
</dbReference>
<dbReference type="PROSITE" id="PS50893">
    <property type="entry name" value="ABC_TRANSPORTER_2"/>
    <property type="match status" value="1"/>
</dbReference>
<dbReference type="InterPro" id="IPR017871">
    <property type="entry name" value="ABC_transporter-like_CS"/>
</dbReference>
<dbReference type="InterPro" id="IPR039421">
    <property type="entry name" value="Type_1_exporter"/>
</dbReference>
<feature type="transmembrane region" description="Helical" evidence="11">
    <location>
        <begin position="250"/>
        <end position="273"/>
    </location>
</feature>
<dbReference type="AlphaFoldDB" id="A0A2P2FFS1"/>
<dbReference type="GO" id="GO:0016887">
    <property type="term" value="F:ATP hydrolysis activity"/>
    <property type="evidence" value="ECO:0007669"/>
    <property type="project" value="InterPro"/>
</dbReference>
<keyword evidence="5 11" id="KW-0812">Transmembrane</keyword>
<evidence type="ECO:0000256" key="3">
    <source>
        <dbReference type="ARBA" id="ARBA00022475"/>
    </source>
</evidence>
<dbReference type="PANTHER" id="PTHR24221:SF654">
    <property type="entry name" value="ATP-BINDING CASSETTE SUB-FAMILY B MEMBER 6"/>
    <property type="match status" value="1"/>
</dbReference>
<dbReference type="InterPro" id="IPR027417">
    <property type="entry name" value="P-loop_NTPase"/>
</dbReference>
<comment type="caution">
    <text evidence="14">The sequence shown here is derived from an EMBL/GenBank/DDBJ whole genome shotgun (WGS) entry which is preliminary data.</text>
</comment>
<evidence type="ECO:0000259" key="12">
    <source>
        <dbReference type="PROSITE" id="PS50893"/>
    </source>
</evidence>
<dbReference type="CDD" id="cd07346">
    <property type="entry name" value="ABC_6TM_exporters"/>
    <property type="match status" value="1"/>
</dbReference>
<reference evidence="14 15" key="1">
    <citation type="journal article" date="2014" name="Genome Announc.">
        <title>Draft Genome Sequence of Amycolatopsis lurida NRRL 2430, Producer of the Glycopeptide Family Antibiotic Ristocetin.</title>
        <authorList>
            <person name="Kwun M.J."/>
            <person name="Hong H.J."/>
        </authorList>
    </citation>
    <scope>NUCLEOTIDE SEQUENCE [LARGE SCALE GENOMIC DNA]</scope>
    <source>
        <strain evidence="14 15">NRRL 2430</strain>
    </source>
</reference>
<dbReference type="SUPFAM" id="SSF52540">
    <property type="entry name" value="P-loop containing nucleoside triphosphate hydrolases"/>
    <property type="match status" value="1"/>
</dbReference>
<dbReference type="GO" id="GO:0005524">
    <property type="term" value="F:ATP binding"/>
    <property type="evidence" value="ECO:0007669"/>
    <property type="project" value="UniProtKB-KW"/>
</dbReference>
<dbReference type="PROSITE" id="PS50929">
    <property type="entry name" value="ABC_TM1F"/>
    <property type="match status" value="1"/>
</dbReference>
<keyword evidence="2" id="KW-0813">Transport</keyword>
<accession>A0A2P2FFS1</accession>
<evidence type="ECO:0000256" key="1">
    <source>
        <dbReference type="ARBA" id="ARBA00004429"/>
    </source>
</evidence>
<evidence type="ECO:0000256" key="10">
    <source>
        <dbReference type="ARBA" id="ARBA00023455"/>
    </source>
</evidence>
<dbReference type="Gene3D" id="3.40.50.300">
    <property type="entry name" value="P-loop containing nucleotide triphosphate hydrolases"/>
    <property type="match status" value="1"/>
</dbReference>
<comment type="subcellular location">
    <subcellularLocation>
        <location evidence="1">Cell inner membrane</location>
        <topology evidence="1">Multi-pass membrane protein</topology>
    </subcellularLocation>
</comment>
<feature type="transmembrane region" description="Helical" evidence="11">
    <location>
        <begin position="63"/>
        <end position="88"/>
    </location>
</feature>
<evidence type="ECO:0000259" key="13">
    <source>
        <dbReference type="PROSITE" id="PS50929"/>
    </source>
</evidence>
<dbReference type="PROSITE" id="PS00211">
    <property type="entry name" value="ABC_TRANSPORTER_1"/>
    <property type="match status" value="1"/>
</dbReference>
<dbReference type="InterPro" id="IPR011527">
    <property type="entry name" value="ABC1_TM_dom"/>
</dbReference>
<protein>
    <submittedName>
        <fullName evidence="14">ABC transporter</fullName>
    </submittedName>
</protein>
<dbReference type="InterPro" id="IPR036640">
    <property type="entry name" value="ABC1_TM_sf"/>
</dbReference>
<dbReference type="InterPro" id="IPR003439">
    <property type="entry name" value="ABC_transporter-like_ATP-bd"/>
</dbReference>
<name>A0A2P2FFS1_AMYLU</name>
<keyword evidence="8 11" id="KW-1133">Transmembrane helix</keyword>
<feature type="transmembrane region" description="Helical" evidence="11">
    <location>
        <begin position="21"/>
        <end position="43"/>
    </location>
</feature>
<evidence type="ECO:0000256" key="2">
    <source>
        <dbReference type="ARBA" id="ARBA00022448"/>
    </source>
</evidence>
<organism evidence="14 15">
    <name type="scientific">Amycolatopsis lurida NRRL 2430</name>
    <dbReference type="NCBI Taxonomy" id="1460371"/>
    <lineage>
        <taxon>Bacteria</taxon>
        <taxon>Bacillati</taxon>
        <taxon>Actinomycetota</taxon>
        <taxon>Actinomycetes</taxon>
        <taxon>Pseudonocardiales</taxon>
        <taxon>Pseudonocardiaceae</taxon>
        <taxon>Amycolatopsis</taxon>
    </lineage>
</organism>
<comment type="similarity">
    <text evidence="10">Belongs to the ABC transporter superfamily. Siderophore-Fe(3+) uptake transporter (SIUT) (TC 3.A.1.21) family.</text>
</comment>
<sequence>MDHKTAGTALRALRKPVASQTRLGVALSALGTLATLVPFVGIAELGRVLLEPGPVDGAEVWPIAGVVALALVIGWAANGAALSVTHAADHRLQASLRRRIVHRLGRVPLGWYSDTNSGLVRKAAQDDIDDLHHLIAHHDVEITGAIVLPLGGVAYLCWLDWRLALLAIATLPVYLMAYGSMMRGFVQKMVEMDAGVARVSAAIVEFVHGITVVKVFGQAKRAHRAYDEAVGEFGDKYAGWVRPMLKLEALTSMALSAPVVALVSLVGGIWFVAEGWVTPIEALAEVLVAMIIPTTLLVLNQGITAQRKATAAAGRIAALLETPPLPVPERPREPAGHDVEFDDVSFAYDGTDTVVSGISLHCLPGTVTALVGGSGAGKSTLAKLVPRFYDVTSGAVRIGGVDVRHIAPEVLYRKVGFVLQDVRLLHGTVVENLRLGRPDATEDEVIAAAIAARIHDRVLALPRGYDSVIGEDAIFSGGEAQRISIARALLADTPILVLDEATAYADPESEAQIQDALSVLARGRTVLVIAHRLATIAGVDKIVVLDGGVVVEQGTQEELIAADGRYARMWDAYTEGSTR</sequence>
<dbReference type="GO" id="GO:0140359">
    <property type="term" value="F:ABC-type transporter activity"/>
    <property type="evidence" value="ECO:0007669"/>
    <property type="project" value="InterPro"/>
</dbReference>
<evidence type="ECO:0000313" key="15">
    <source>
        <dbReference type="Proteomes" id="UP000256220"/>
    </source>
</evidence>
<feature type="domain" description="ABC transmembrane type-1" evidence="13">
    <location>
        <begin position="23"/>
        <end position="284"/>
    </location>
</feature>
<evidence type="ECO:0000313" key="14">
    <source>
        <dbReference type="EMBL" id="KFU75580.1"/>
    </source>
</evidence>
<dbReference type="GO" id="GO:0005886">
    <property type="term" value="C:plasma membrane"/>
    <property type="evidence" value="ECO:0007669"/>
    <property type="project" value="UniProtKB-SubCell"/>
</dbReference>
<evidence type="ECO:0000256" key="8">
    <source>
        <dbReference type="ARBA" id="ARBA00022989"/>
    </source>
</evidence>
<keyword evidence="3" id="KW-1003">Cell membrane</keyword>
<dbReference type="PANTHER" id="PTHR24221">
    <property type="entry name" value="ATP-BINDING CASSETTE SUB-FAMILY B"/>
    <property type="match status" value="1"/>
</dbReference>
<keyword evidence="15" id="KW-1185">Reference proteome</keyword>
<keyword evidence="6" id="KW-0547">Nucleotide-binding</keyword>
<feature type="transmembrane region" description="Helical" evidence="11">
    <location>
        <begin position="279"/>
        <end position="299"/>
    </location>
</feature>
<keyword evidence="9 11" id="KW-0472">Membrane</keyword>
<dbReference type="Gene3D" id="1.20.1560.10">
    <property type="entry name" value="ABC transporter type 1, transmembrane domain"/>
    <property type="match status" value="1"/>
</dbReference>
<keyword evidence="4" id="KW-0997">Cell inner membrane</keyword>
<gene>
    <name evidence="14" type="ORF">BB31_40760</name>
</gene>